<feature type="transmembrane region" description="Helical" evidence="5">
    <location>
        <begin position="216"/>
        <end position="236"/>
    </location>
</feature>
<feature type="transmembrane region" description="Helical" evidence="5">
    <location>
        <begin position="324"/>
        <end position="347"/>
    </location>
</feature>
<protein>
    <recommendedName>
        <fullName evidence="8">Auxin efflux carrier</fullName>
    </recommendedName>
</protein>
<dbReference type="GO" id="GO:0080162">
    <property type="term" value="P:endoplasmic reticulum to cytosol auxin transport"/>
    <property type="evidence" value="ECO:0007669"/>
    <property type="project" value="InterPro"/>
</dbReference>
<keyword evidence="2 5" id="KW-0812">Transmembrane</keyword>
<accession>A0A835Y8Y0</accession>
<organism evidence="6 7">
    <name type="scientific">Edaphochlamys debaryana</name>
    <dbReference type="NCBI Taxonomy" id="47281"/>
    <lineage>
        <taxon>Eukaryota</taxon>
        <taxon>Viridiplantae</taxon>
        <taxon>Chlorophyta</taxon>
        <taxon>core chlorophytes</taxon>
        <taxon>Chlorophyceae</taxon>
        <taxon>CS clade</taxon>
        <taxon>Chlamydomonadales</taxon>
        <taxon>Chlamydomonadales incertae sedis</taxon>
        <taxon>Edaphochlamys</taxon>
    </lineage>
</organism>
<feature type="transmembrane region" description="Helical" evidence="5">
    <location>
        <begin position="175"/>
        <end position="195"/>
    </location>
</feature>
<dbReference type="InterPro" id="IPR039305">
    <property type="entry name" value="PILS2/6"/>
</dbReference>
<feature type="transmembrane region" description="Helical" evidence="5">
    <location>
        <begin position="32"/>
        <end position="54"/>
    </location>
</feature>
<feature type="transmembrane region" description="Helical" evidence="5">
    <location>
        <begin position="66"/>
        <end position="84"/>
    </location>
</feature>
<dbReference type="PANTHER" id="PTHR31419">
    <property type="entry name" value="PROTEIN PIN-LIKES 2"/>
    <property type="match status" value="1"/>
</dbReference>
<reference evidence="6" key="1">
    <citation type="journal article" date="2020" name="bioRxiv">
        <title>Comparative genomics of Chlamydomonas.</title>
        <authorList>
            <person name="Craig R.J."/>
            <person name="Hasan A.R."/>
            <person name="Ness R.W."/>
            <person name="Keightley P.D."/>
        </authorList>
    </citation>
    <scope>NUCLEOTIDE SEQUENCE</scope>
    <source>
        <strain evidence="6">CCAP 11/70</strain>
    </source>
</reference>
<gene>
    <name evidence="6" type="ORF">HYH03_003719</name>
</gene>
<dbReference type="EMBL" id="JAEHOE010000010">
    <property type="protein sequence ID" value="KAG2498465.1"/>
    <property type="molecule type" value="Genomic_DNA"/>
</dbReference>
<feature type="transmembrane region" description="Helical" evidence="5">
    <location>
        <begin position="359"/>
        <end position="382"/>
    </location>
</feature>
<proteinExistence type="predicted"/>
<dbReference type="InterPro" id="IPR004776">
    <property type="entry name" value="Mem_transp_PIN-like"/>
</dbReference>
<dbReference type="Pfam" id="PF03547">
    <property type="entry name" value="Mem_trans"/>
    <property type="match status" value="1"/>
</dbReference>
<keyword evidence="7" id="KW-1185">Reference proteome</keyword>
<feature type="transmembrane region" description="Helical" evidence="5">
    <location>
        <begin position="104"/>
        <end position="122"/>
    </location>
</feature>
<evidence type="ECO:0000313" key="6">
    <source>
        <dbReference type="EMBL" id="KAG2498465.1"/>
    </source>
</evidence>
<keyword evidence="3 5" id="KW-1133">Transmembrane helix</keyword>
<dbReference type="OrthoDB" id="191139at2759"/>
<name>A0A835Y8Y0_9CHLO</name>
<evidence type="ECO:0008006" key="8">
    <source>
        <dbReference type="Google" id="ProtNLM"/>
    </source>
</evidence>
<dbReference type="AlphaFoldDB" id="A0A835Y8Y0"/>
<evidence type="ECO:0000256" key="3">
    <source>
        <dbReference type="ARBA" id="ARBA00022989"/>
    </source>
</evidence>
<sequence length="386" mass="38756">MRCKHLLAGTSTIACSAAVATLGPVPLPSPKLLLAAVVAVAKVALYCVVGAWAARKGLVTPEGRRLLSSLALNLLTPCLMLAKLGPGGGVAELWELWPFTANMVASHVLGLLLGLLSVRLAGVPERLRNQMVVSCGVGNVGNLPFVLMAGLAADPALPFAAAMGAGAAAELANRYVAVSGLSAALIQFPITNIFLRKQPEGAAAPKLSWRELAAGALSPPLLASILGLAVASVPTLRDALFAPSGCLRLVGEVVDGLAGACIPILLLVLGANLATGPGVAAGRLPGSCVVAAVLARLVALPLACGAALLAAWKAGLLPASTEPLGLLVMLAMHATPTAVLVHSMATLYGNAEDEVAALLFWQMVACLVTMPLGIAVALAIVAPGAG</sequence>
<evidence type="ECO:0000256" key="2">
    <source>
        <dbReference type="ARBA" id="ARBA00022692"/>
    </source>
</evidence>
<dbReference type="PROSITE" id="PS51257">
    <property type="entry name" value="PROKAR_LIPOPROTEIN"/>
    <property type="match status" value="1"/>
</dbReference>
<feature type="transmembrane region" description="Helical" evidence="5">
    <location>
        <begin position="288"/>
        <end position="312"/>
    </location>
</feature>
<dbReference type="Proteomes" id="UP000612055">
    <property type="component" value="Unassembled WGS sequence"/>
</dbReference>
<comment type="subcellular location">
    <subcellularLocation>
        <location evidence="1">Membrane</location>
        <topology evidence="1">Multi-pass membrane protein</topology>
    </subcellularLocation>
</comment>
<evidence type="ECO:0000256" key="5">
    <source>
        <dbReference type="SAM" id="Phobius"/>
    </source>
</evidence>
<comment type="caution">
    <text evidence="6">The sequence shown here is derived from an EMBL/GenBank/DDBJ whole genome shotgun (WGS) entry which is preliminary data.</text>
</comment>
<dbReference type="PANTHER" id="PTHR31419:SF1">
    <property type="entry name" value="PROTEIN PIN-LIKES 6"/>
    <property type="match status" value="1"/>
</dbReference>
<feature type="transmembrane region" description="Helical" evidence="5">
    <location>
        <begin position="256"/>
        <end position="276"/>
    </location>
</feature>
<keyword evidence="4 5" id="KW-0472">Membrane</keyword>
<evidence type="ECO:0000256" key="4">
    <source>
        <dbReference type="ARBA" id="ARBA00023136"/>
    </source>
</evidence>
<evidence type="ECO:0000313" key="7">
    <source>
        <dbReference type="Proteomes" id="UP000612055"/>
    </source>
</evidence>
<evidence type="ECO:0000256" key="1">
    <source>
        <dbReference type="ARBA" id="ARBA00004141"/>
    </source>
</evidence>
<dbReference type="GO" id="GO:0016020">
    <property type="term" value="C:membrane"/>
    <property type="evidence" value="ECO:0007669"/>
    <property type="project" value="UniProtKB-SubCell"/>
</dbReference>